<dbReference type="PANTHER" id="PTHR33361">
    <property type="entry name" value="GLR0591 PROTEIN"/>
    <property type="match status" value="1"/>
</dbReference>
<organism evidence="2 3">
    <name type="scientific">Hespellia stercorisuis DSM 15480</name>
    <dbReference type="NCBI Taxonomy" id="1121950"/>
    <lineage>
        <taxon>Bacteria</taxon>
        <taxon>Bacillati</taxon>
        <taxon>Bacillota</taxon>
        <taxon>Clostridia</taxon>
        <taxon>Lachnospirales</taxon>
        <taxon>Lachnospiraceae</taxon>
        <taxon>Hespellia</taxon>
    </lineage>
</organism>
<dbReference type="STRING" id="1121950.SAMN02745243_03014"/>
<feature type="chain" id="PRO_5038567853" evidence="1">
    <location>
        <begin position="24"/>
        <end position="583"/>
    </location>
</feature>
<dbReference type="OrthoDB" id="9760040at2"/>
<dbReference type="Proteomes" id="UP000184301">
    <property type="component" value="Unassembled WGS sequence"/>
</dbReference>
<dbReference type="EMBL" id="FQZY01000051">
    <property type="protein sequence ID" value="SHK46907.1"/>
    <property type="molecule type" value="Genomic_DNA"/>
</dbReference>
<proteinExistence type="predicted"/>
<evidence type="ECO:0000256" key="1">
    <source>
        <dbReference type="SAM" id="SignalP"/>
    </source>
</evidence>
<keyword evidence="3" id="KW-1185">Reference proteome</keyword>
<sequence length="583" mass="66140">MVKRFRSYAAFALLFLVVLFTTGCEKITSDSGHSNQDFEKLTRELFCREVSSNTISLHYTLQNPEEYGIKAQQASFGNCDVSQTAQKTVIENESAALDRFSKENLSVENKLTYDVLRYYLDMADKGVSYCLYEEPLSPVNGAQTQIPLLLSEYRLQETEDVKTYLQLMESVPAYLESVEVFEKKKAAAGLLMSDAILGMVVDQCEAFVNMKENNYLYATFVERLNAMEQLDGQEKDAYIRDNAKAVAEYVLPAYDKLIAELKSMMGKGTNKNGLCYFPEGKSYYEWLAVKQTGSSKTVTQMQEATKAQMLSDLEDMEKILGLGTDQAKETAALPGDNPVTMLNDLEKNTEKYFPKAPAVTSRIKYVPTALEEHMSPAFYMIPTIDNVTENIIYVNKSQMQNNLMLYTTLAHEGYPGHLYQTMYYSNQNPSPIRQILDFGGYVEGWATYSEMMSYYFAPLTSEQAVLLQKNSSFILGLYALADMGIHYDGWTFYDTTQFFAGYGIKDADALESIWNLIIGDPGNYLKYYIGYLEFLEMKKDLMEKQGDDFSQKAYHEAVLKVGPAPFSIVKEYAVNYYLKEGVL</sequence>
<dbReference type="PROSITE" id="PS51257">
    <property type="entry name" value="PROKAR_LIPOPROTEIN"/>
    <property type="match status" value="1"/>
</dbReference>
<accession>A0A1M6SQJ3</accession>
<dbReference type="Pfam" id="PF05960">
    <property type="entry name" value="DUF885"/>
    <property type="match status" value="1"/>
</dbReference>
<gene>
    <name evidence="2" type="ORF">SAMN02745243_03014</name>
</gene>
<evidence type="ECO:0000313" key="2">
    <source>
        <dbReference type="EMBL" id="SHK46907.1"/>
    </source>
</evidence>
<evidence type="ECO:0000313" key="3">
    <source>
        <dbReference type="Proteomes" id="UP000184301"/>
    </source>
</evidence>
<feature type="signal peptide" evidence="1">
    <location>
        <begin position="1"/>
        <end position="23"/>
    </location>
</feature>
<dbReference type="InterPro" id="IPR010281">
    <property type="entry name" value="DUF885"/>
</dbReference>
<dbReference type="RefSeq" id="WP_073111929.1">
    <property type="nucleotide sequence ID" value="NZ_FQZY01000051.1"/>
</dbReference>
<protein>
    <submittedName>
        <fullName evidence="2">Uncharacterized conserved protein, DUF885 familyt</fullName>
    </submittedName>
</protein>
<keyword evidence="1" id="KW-0732">Signal</keyword>
<dbReference type="PANTHER" id="PTHR33361:SF2">
    <property type="entry name" value="DUF885 DOMAIN-CONTAINING PROTEIN"/>
    <property type="match status" value="1"/>
</dbReference>
<dbReference type="AlphaFoldDB" id="A0A1M6SQJ3"/>
<reference evidence="2 3" key="1">
    <citation type="submission" date="2016-11" db="EMBL/GenBank/DDBJ databases">
        <authorList>
            <person name="Jaros S."/>
            <person name="Januszkiewicz K."/>
            <person name="Wedrychowicz H."/>
        </authorList>
    </citation>
    <scope>NUCLEOTIDE SEQUENCE [LARGE SCALE GENOMIC DNA]</scope>
    <source>
        <strain evidence="2 3">DSM 15480</strain>
    </source>
</reference>
<name>A0A1M6SQJ3_9FIRM</name>